<evidence type="ECO:0000256" key="8">
    <source>
        <dbReference type="ARBA" id="ARBA00023136"/>
    </source>
</evidence>
<feature type="transmembrane region" description="Helical" evidence="9">
    <location>
        <begin position="230"/>
        <end position="253"/>
    </location>
</feature>
<dbReference type="GO" id="GO:0006508">
    <property type="term" value="P:proteolysis"/>
    <property type="evidence" value="ECO:0007669"/>
    <property type="project" value="InterPro"/>
</dbReference>
<accession>A0A2S0PFH3</accession>
<keyword evidence="5 9" id="KW-0812">Transmembrane</keyword>
<evidence type="ECO:0000256" key="7">
    <source>
        <dbReference type="ARBA" id="ARBA00023054"/>
    </source>
</evidence>
<dbReference type="Gene3D" id="2.40.50.100">
    <property type="match status" value="1"/>
</dbReference>
<keyword evidence="13" id="KW-1185">Reference proteome</keyword>
<dbReference type="PANTHER" id="PTHR32347">
    <property type="entry name" value="EFFLUX SYSTEM COMPONENT YKNX-RELATED"/>
    <property type="match status" value="1"/>
</dbReference>
<keyword evidence="6 9" id="KW-1133">Transmembrane helix</keyword>
<dbReference type="Pfam" id="PF02163">
    <property type="entry name" value="Peptidase_M50"/>
    <property type="match status" value="1"/>
</dbReference>
<evidence type="ECO:0000256" key="1">
    <source>
        <dbReference type="ARBA" id="ARBA00001947"/>
    </source>
</evidence>
<gene>
    <name evidence="12" type="ORF">DAI18_14940</name>
</gene>
<protein>
    <submittedName>
        <fullName evidence="12">Peptidase M50</fullName>
    </submittedName>
</protein>
<dbReference type="SUPFAM" id="SSF111369">
    <property type="entry name" value="HlyD-like secretion proteins"/>
    <property type="match status" value="1"/>
</dbReference>
<dbReference type="Proteomes" id="UP000244173">
    <property type="component" value="Chromosome"/>
</dbReference>
<evidence type="ECO:0000259" key="11">
    <source>
        <dbReference type="Pfam" id="PF25973"/>
    </source>
</evidence>
<dbReference type="STRING" id="1122240.GCA_000620105_02012"/>
<evidence type="ECO:0000256" key="4">
    <source>
        <dbReference type="ARBA" id="ARBA00007931"/>
    </source>
</evidence>
<dbReference type="KEGG" id="maer:DAI18_14940"/>
<reference evidence="12 13" key="1">
    <citation type="submission" date="2018-04" db="EMBL/GenBank/DDBJ databases">
        <title>Denitrifier Microvirgula.</title>
        <authorList>
            <person name="Anderson E."/>
            <person name="Jang J."/>
            <person name="Ishii S."/>
        </authorList>
    </citation>
    <scope>NUCLEOTIDE SEQUENCE [LARGE SCALE GENOMIC DNA]</scope>
    <source>
        <strain evidence="12 13">BE2.4</strain>
    </source>
</reference>
<dbReference type="InterPro" id="IPR058647">
    <property type="entry name" value="BSH_CzcB-like"/>
</dbReference>
<evidence type="ECO:0000256" key="9">
    <source>
        <dbReference type="SAM" id="Phobius"/>
    </source>
</evidence>
<feature type="transmembrane region" description="Helical" evidence="9">
    <location>
        <begin position="126"/>
        <end position="149"/>
    </location>
</feature>
<dbReference type="CDD" id="cd05709">
    <property type="entry name" value="S2P-M50"/>
    <property type="match status" value="1"/>
</dbReference>
<feature type="transmembrane region" description="Helical" evidence="9">
    <location>
        <begin position="259"/>
        <end position="279"/>
    </location>
</feature>
<comment type="similarity">
    <text evidence="4">Belongs to the peptidase M50B family.</text>
</comment>
<dbReference type="AlphaFoldDB" id="A0A2S0PFH3"/>
<evidence type="ECO:0000256" key="2">
    <source>
        <dbReference type="ARBA" id="ARBA00004141"/>
    </source>
</evidence>
<evidence type="ECO:0000256" key="6">
    <source>
        <dbReference type="ARBA" id="ARBA00022989"/>
    </source>
</evidence>
<feature type="transmembrane region" description="Helical" evidence="9">
    <location>
        <begin position="161"/>
        <end position="180"/>
    </location>
</feature>
<dbReference type="InterPro" id="IPR008915">
    <property type="entry name" value="Peptidase_M50"/>
</dbReference>
<dbReference type="GO" id="GO:0016020">
    <property type="term" value="C:membrane"/>
    <property type="evidence" value="ECO:0007669"/>
    <property type="project" value="UniProtKB-SubCell"/>
</dbReference>
<dbReference type="Pfam" id="PF25973">
    <property type="entry name" value="BSH_CzcB"/>
    <property type="match status" value="1"/>
</dbReference>
<dbReference type="EMBL" id="CP028519">
    <property type="protein sequence ID" value="AVY96121.1"/>
    <property type="molecule type" value="Genomic_DNA"/>
</dbReference>
<dbReference type="InterPro" id="IPR050465">
    <property type="entry name" value="UPF0194_transport"/>
</dbReference>
<evidence type="ECO:0000313" key="13">
    <source>
        <dbReference type="Proteomes" id="UP000244173"/>
    </source>
</evidence>
<feature type="domain" description="Peptidase M50" evidence="10">
    <location>
        <begin position="176"/>
        <end position="302"/>
    </location>
</feature>
<name>A0A2S0PFH3_9NEIS</name>
<organism evidence="12 13">
    <name type="scientific">Microvirgula aerodenitrificans</name>
    <dbReference type="NCBI Taxonomy" id="57480"/>
    <lineage>
        <taxon>Bacteria</taxon>
        <taxon>Pseudomonadati</taxon>
        <taxon>Pseudomonadota</taxon>
        <taxon>Betaproteobacteria</taxon>
        <taxon>Neisseriales</taxon>
        <taxon>Aquaspirillaceae</taxon>
        <taxon>Microvirgula</taxon>
    </lineage>
</organism>
<keyword evidence="7" id="KW-0175">Coiled coil</keyword>
<comment type="subcellular location">
    <subcellularLocation>
        <location evidence="3">Cell envelope</location>
    </subcellularLocation>
    <subcellularLocation>
        <location evidence="2">Membrane</location>
        <topology evidence="2">Multi-pass membrane protein</topology>
    </subcellularLocation>
</comment>
<comment type="cofactor">
    <cofactor evidence="1">
        <name>Zn(2+)</name>
        <dbReference type="ChEBI" id="CHEBI:29105"/>
    </cofactor>
</comment>
<dbReference type="PANTHER" id="PTHR32347:SF23">
    <property type="entry name" value="BLL5650 PROTEIN"/>
    <property type="match status" value="1"/>
</dbReference>
<dbReference type="GO" id="GO:0030313">
    <property type="term" value="C:cell envelope"/>
    <property type="evidence" value="ECO:0007669"/>
    <property type="project" value="UniProtKB-SubCell"/>
</dbReference>
<evidence type="ECO:0000256" key="3">
    <source>
        <dbReference type="ARBA" id="ARBA00004196"/>
    </source>
</evidence>
<evidence type="ECO:0000256" key="5">
    <source>
        <dbReference type="ARBA" id="ARBA00022692"/>
    </source>
</evidence>
<dbReference type="OrthoDB" id="9759690at2"/>
<feature type="transmembrane region" description="Helical" evidence="9">
    <location>
        <begin position="335"/>
        <end position="358"/>
    </location>
</feature>
<feature type="transmembrane region" description="Helical" evidence="9">
    <location>
        <begin position="192"/>
        <end position="214"/>
    </location>
</feature>
<keyword evidence="8 9" id="KW-0472">Membrane</keyword>
<evidence type="ECO:0000313" key="12">
    <source>
        <dbReference type="EMBL" id="AVY96121.1"/>
    </source>
</evidence>
<feature type="transmembrane region" description="Helical" evidence="9">
    <location>
        <begin position="364"/>
        <end position="383"/>
    </location>
</feature>
<feature type="domain" description="CzcB-like barrel-sandwich hybrid" evidence="11">
    <location>
        <begin position="440"/>
        <end position="557"/>
    </location>
</feature>
<proteinExistence type="inferred from homology"/>
<evidence type="ECO:0000259" key="10">
    <source>
        <dbReference type="Pfam" id="PF02163"/>
    </source>
</evidence>
<sequence>MHAGPTQSDGSPSWLLHDPAANRFYQLDWASFEILARWSLGEIGAVRDAVNCETALHVDDDDVLAVSAFLSRHQLVQADSSERNQWLWQLYQGSRPSRAMWLLKNYLFFRIPLIRPEALLARLAPLFAWVFTPGFWWGLGGLALLGLTLVSRRWDEFTHTFSAYTGVSAMLGIGLSLGFAKVLHEMGHALTAYRFGCRVPAMGVAFLVLMPVLYTDTNDAWKLPSRRQRLLIGAAGMLAELMLAAVATLLWALLPDGPLRAGSFLLATTTWLATLAINASPFMRFDGYFLLVDWLGMPNLHQRAFALARWQMRRLLLGLDDPVPEHFPPSRQRGLILFAWATWLYRLVLFLSIALLVYHLFFKALGLFMLAVELGWFIVRPIAGELKVWWQRRAELRWQRETRRSAALLAALALFVAVPWQSDIASPAVLTALHSQGLYAPAPSVVQQVMVRPGQQVRAGQPLLRLQSSALEAQLTLADAREQALAQQLAQQPFHPELQQLGPVLFKQWQAAAQQVEGLRRQANRLLLTAPFDGRVADVDESVVAGTVIAEGERLLDVIGPDGVKGEAFVDEAALAGLASGDEARFVPDSGERWAVHCRLGQIDRLNLPTLDQPLLASVYGGPIATEQRQQALVPLEAVFRVRLERCERQSAPTRELAGVARLQGPWRSWLQRGVRRALVLFQREAGL</sequence>